<feature type="domain" description="Response regulatory" evidence="2">
    <location>
        <begin position="3"/>
        <end position="126"/>
    </location>
</feature>
<dbReference type="STRING" id="272123.Anacy_4560"/>
<protein>
    <submittedName>
        <fullName evidence="3">Response regulator receiver modulated diguanylate cyclase/phosphodiesterase</fullName>
    </submittedName>
</protein>
<evidence type="ECO:0000313" key="3">
    <source>
        <dbReference type="EMBL" id="AFZ59914.1"/>
    </source>
</evidence>
<evidence type="ECO:0000259" key="2">
    <source>
        <dbReference type="PROSITE" id="PS50110"/>
    </source>
</evidence>
<proteinExistence type="predicted"/>
<dbReference type="Gene3D" id="3.40.50.2300">
    <property type="match status" value="1"/>
</dbReference>
<evidence type="ECO:0000313" key="4">
    <source>
        <dbReference type="Proteomes" id="UP000010474"/>
    </source>
</evidence>
<accession>K9ZM98</accession>
<dbReference type="EMBL" id="CP003659">
    <property type="protein sequence ID" value="AFZ59914.1"/>
    <property type="molecule type" value="Genomic_DNA"/>
</dbReference>
<dbReference type="HOGENOM" id="CLU_1792438_0_0_3"/>
<reference evidence="4" key="1">
    <citation type="journal article" date="2013" name="Proc. Natl. Acad. Sci. U.S.A.">
        <title>Improving the coverage of the cyanobacterial phylum using diversity-driven genome sequencing.</title>
        <authorList>
            <person name="Shih P.M."/>
            <person name="Wu D."/>
            <person name="Latifi A."/>
            <person name="Axen S.D."/>
            <person name="Fewer D.P."/>
            <person name="Talla E."/>
            <person name="Calteau A."/>
            <person name="Cai F."/>
            <person name="Tandeau de Marsac N."/>
            <person name="Rippka R."/>
            <person name="Herdman M."/>
            <person name="Sivonen K."/>
            <person name="Coursin T."/>
            <person name="Laurent T."/>
            <person name="Goodwin L."/>
            <person name="Nolan M."/>
            <person name="Davenport K.W."/>
            <person name="Han C.S."/>
            <person name="Rubin E.M."/>
            <person name="Eisen J.A."/>
            <person name="Woyke T."/>
            <person name="Gugger M."/>
            <person name="Kerfeld C.A."/>
        </authorList>
    </citation>
    <scope>NUCLEOTIDE SEQUENCE [LARGE SCALE GENOMIC DNA]</scope>
    <source>
        <strain evidence="4">ATCC 27899 / PCC 7122</strain>
    </source>
</reference>
<comment type="caution">
    <text evidence="1">Lacks conserved residue(s) required for the propagation of feature annotation.</text>
</comment>
<dbReference type="KEGG" id="acy:Anacy_4560"/>
<dbReference type="SUPFAM" id="SSF52172">
    <property type="entry name" value="CheY-like"/>
    <property type="match status" value="1"/>
</dbReference>
<dbReference type="AlphaFoldDB" id="K9ZM98"/>
<name>K9ZM98_ANACC</name>
<dbReference type="PATRIC" id="fig|272123.3.peg.4963"/>
<evidence type="ECO:0000256" key="1">
    <source>
        <dbReference type="PROSITE-ProRule" id="PRU00169"/>
    </source>
</evidence>
<keyword evidence="4" id="KW-1185">Reference proteome</keyword>
<dbReference type="RefSeq" id="WP_015216530.1">
    <property type="nucleotide sequence ID" value="NC_019771.1"/>
</dbReference>
<sequence length="144" mass="16596">MNKILVVESETILLELLAEALTYNGFCTITTTSFEQGYGLTKQELPDLILCGYSSKNINSYNSDETCWTFLQKIRQDLETVNIPLIMMTGDDLKLVPNWHNYLTDQDILLKPFNLKVLQEKIHTRLQPFRIQSKTEKKCVAPHS</sequence>
<dbReference type="PROSITE" id="PS50110">
    <property type="entry name" value="RESPONSE_REGULATORY"/>
    <property type="match status" value="1"/>
</dbReference>
<dbReference type="GO" id="GO:0000160">
    <property type="term" value="P:phosphorelay signal transduction system"/>
    <property type="evidence" value="ECO:0007669"/>
    <property type="project" value="InterPro"/>
</dbReference>
<dbReference type="InterPro" id="IPR011006">
    <property type="entry name" value="CheY-like_superfamily"/>
</dbReference>
<gene>
    <name evidence="3" type="ordered locus">Anacy_4560</name>
</gene>
<dbReference type="InterPro" id="IPR001789">
    <property type="entry name" value="Sig_transdc_resp-reg_receiver"/>
</dbReference>
<organism evidence="3 4">
    <name type="scientific">Anabaena cylindrica (strain ATCC 27899 / PCC 7122)</name>
    <dbReference type="NCBI Taxonomy" id="272123"/>
    <lineage>
        <taxon>Bacteria</taxon>
        <taxon>Bacillati</taxon>
        <taxon>Cyanobacteriota</taxon>
        <taxon>Cyanophyceae</taxon>
        <taxon>Nostocales</taxon>
        <taxon>Nostocaceae</taxon>
        <taxon>Anabaena</taxon>
    </lineage>
</organism>
<dbReference type="eggNOG" id="COG0745">
    <property type="taxonomic scope" value="Bacteria"/>
</dbReference>
<dbReference type="Proteomes" id="UP000010474">
    <property type="component" value="Chromosome"/>
</dbReference>